<dbReference type="AlphaFoldDB" id="A0A1V9Y3U9"/>
<dbReference type="GO" id="GO:0004252">
    <property type="term" value="F:serine-type endopeptidase activity"/>
    <property type="evidence" value="ECO:0007669"/>
    <property type="project" value="InterPro"/>
</dbReference>
<organism evidence="6 7">
    <name type="scientific">Tropilaelaps mercedesae</name>
    <dbReference type="NCBI Taxonomy" id="418985"/>
    <lineage>
        <taxon>Eukaryota</taxon>
        <taxon>Metazoa</taxon>
        <taxon>Ecdysozoa</taxon>
        <taxon>Arthropoda</taxon>
        <taxon>Chelicerata</taxon>
        <taxon>Arachnida</taxon>
        <taxon>Acari</taxon>
        <taxon>Parasitiformes</taxon>
        <taxon>Mesostigmata</taxon>
        <taxon>Gamasina</taxon>
        <taxon>Dermanyssoidea</taxon>
        <taxon>Laelapidae</taxon>
        <taxon>Tropilaelaps</taxon>
    </lineage>
</organism>
<dbReference type="PANTHER" id="PTHR24264:SF54">
    <property type="entry name" value="PEPTIDASE S1 DOMAIN-CONTAINING PROTEIN"/>
    <property type="match status" value="1"/>
</dbReference>
<dbReference type="Proteomes" id="UP000192247">
    <property type="component" value="Unassembled WGS sequence"/>
</dbReference>
<evidence type="ECO:0000256" key="4">
    <source>
        <dbReference type="ARBA" id="ARBA00023157"/>
    </source>
</evidence>
<keyword evidence="2" id="KW-0378">Hydrolase</keyword>
<dbReference type="InParanoid" id="A0A1V9Y3U9"/>
<evidence type="ECO:0000313" key="6">
    <source>
        <dbReference type="EMBL" id="OQR80385.1"/>
    </source>
</evidence>
<evidence type="ECO:0000256" key="2">
    <source>
        <dbReference type="ARBA" id="ARBA00022801"/>
    </source>
</evidence>
<dbReference type="SUPFAM" id="SSF50494">
    <property type="entry name" value="Trypsin-like serine proteases"/>
    <property type="match status" value="1"/>
</dbReference>
<keyword evidence="1 6" id="KW-0645">Protease</keyword>
<dbReference type="FunFam" id="2.40.10.10:FF:000003">
    <property type="entry name" value="Transmembrane serine protease 3"/>
    <property type="match status" value="1"/>
</dbReference>
<dbReference type="CDD" id="cd00190">
    <property type="entry name" value="Tryp_SPc"/>
    <property type="match status" value="1"/>
</dbReference>
<evidence type="ECO:0000259" key="5">
    <source>
        <dbReference type="PROSITE" id="PS50240"/>
    </source>
</evidence>
<keyword evidence="3" id="KW-0720">Serine protease</keyword>
<dbReference type="PRINTS" id="PR00722">
    <property type="entry name" value="CHYMOTRYPSIN"/>
</dbReference>
<dbReference type="EMBL" id="MNPL01000054">
    <property type="protein sequence ID" value="OQR80385.1"/>
    <property type="molecule type" value="Genomic_DNA"/>
</dbReference>
<dbReference type="InterPro" id="IPR043504">
    <property type="entry name" value="Peptidase_S1_PA_chymotrypsin"/>
</dbReference>
<feature type="non-terminal residue" evidence="6">
    <location>
        <position position="1"/>
    </location>
</feature>
<dbReference type="OrthoDB" id="6514235at2759"/>
<keyword evidence="4" id="KW-1015">Disulfide bond</keyword>
<dbReference type="Gene3D" id="2.40.10.10">
    <property type="entry name" value="Trypsin-like serine proteases"/>
    <property type="match status" value="1"/>
</dbReference>
<reference evidence="6 7" key="1">
    <citation type="journal article" date="2017" name="Gigascience">
        <title>Draft genome of the honey bee ectoparasitic mite, Tropilaelaps mercedesae, is shaped by the parasitic life history.</title>
        <authorList>
            <person name="Dong X."/>
            <person name="Armstrong S.D."/>
            <person name="Xia D."/>
            <person name="Makepeace B.L."/>
            <person name="Darby A.C."/>
            <person name="Kadowaki T."/>
        </authorList>
    </citation>
    <scope>NUCLEOTIDE SEQUENCE [LARGE SCALE GENOMIC DNA]</scope>
    <source>
        <strain evidence="6">Wuxi-XJTLU</strain>
    </source>
</reference>
<dbReference type="Pfam" id="PF00089">
    <property type="entry name" value="Trypsin"/>
    <property type="match status" value="1"/>
</dbReference>
<comment type="caution">
    <text evidence="6">The sequence shown here is derived from an EMBL/GenBank/DDBJ whole genome shotgun (WGS) entry which is preliminary data.</text>
</comment>
<dbReference type="InterPro" id="IPR001314">
    <property type="entry name" value="Peptidase_S1A"/>
</dbReference>
<dbReference type="PROSITE" id="PS00134">
    <property type="entry name" value="TRYPSIN_HIS"/>
    <property type="match status" value="1"/>
</dbReference>
<dbReference type="GO" id="GO:0005615">
    <property type="term" value="C:extracellular space"/>
    <property type="evidence" value="ECO:0007669"/>
    <property type="project" value="TreeGrafter"/>
</dbReference>
<evidence type="ECO:0000256" key="3">
    <source>
        <dbReference type="ARBA" id="ARBA00022825"/>
    </source>
</evidence>
<protein>
    <submittedName>
        <fullName evidence="6">Serine protease 33-like</fullName>
    </submittedName>
</protein>
<proteinExistence type="predicted"/>
<dbReference type="InterPro" id="IPR018114">
    <property type="entry name" value="TRYPSIN_HIS"/>
</dbReference>
<evidence type="ECO:0000313" key="7">
    <source>
        <dbReference type="Proteomes" id="UP000192247"/>
    </source>
</evidence>
<keyword evidence="7" id="KW-1185">Reference proteome</keyword>
<name>A0A1V9Y3U9_9ACAR</name>
<sequence length="270" mass="29168">AMIFYSGGRAAALSEFPWQVSVRRGEHHLCGGALLHAEWVLTAAHCLRDPNPRHFTVLAGFVQDEDAHKQRAEVETVIPHPLFGQEGHRNDIGIMKLATAFRLDDGASAAICLPPRGYQVTSGGVVVSGWGVTSEDSFMASVALRAVTVPVITDEQCTSSYSSLWHFLLGSNLHPDSMFCAGLTQGGKDACQGDSGGPAVQFIDGVPTLVGIVSWGKGCARAGKPGVYTETSFFVPWVLDTMRNFYKRRFRITGSAANVDTVVNKLTEYH</sequence>
<dbReference type="PANTHER" id="PTHR24264">
    <property type="entry name" value="TRYPSIN-RELATED"/>
    <property type="match status" value="1"/>
</dbReference>
<dbReference type="InterPro" id="IPR001254">
    <property type="entry name" value="Trypsin_dom"/>
</dbReference>
<dbReference type="PROSITE" id="PS50240">
    <property type="entry name" value="TRYPSIN_DOM"/>
    <property type="match status" value="1"/>
</dbReference>
<accession>A0A1V9Y3U9</accession>
<gene>
    <name evidence="6" type="ORF">BIW11_05089</name>
</gene>
<dbReference type="InterPro" id="IPR050127">
    <property type="entry name" value="Serine_Proteases_S1"/>
</dbReference>
<dbReference type="STRING" id="418985.A0A1V9Y3U9"/>
<evidence type="ECO:0000256" key="1">
    <source>
        <dbReference type="ARBA" id="ARBA00022670"/>
    </source>
</evidence>
<dbReference type="InterPro" id="IPR009003">
    <property type="entry name" value="Peptidase_S1_PA"/>
</dbReference>
<dbReference type="GO" id="GO:0006508">
    <property type="term" value="P:proteolysis"/>
    <property type="evidence" value="ECO:0007669"/>
    <property type="project" value="UniProtKB-KW"/>
</dbReference>
<dbReference type="SMART" id="SM00020">
    <property type="entry name" value="Tryp_SPc"/>
    <property type="match status" value="1"/>
</dbReference>
<feature type="domain" description="Peptidase S1" evidence="5">
    <location>
        <begin position="5"/>
        <end position="243"/>
    </location>
</feature>